<organism evidence="2 3">
    <name type="scientific">Devosia litorisediminis</name>
    <dbReference type="NCBI Taxonomy" id="2829817"/>
    <lineage>
        <taxon>Bacteria</taxon>
        <taxon>Pseudomonadati</taxon>
        <taxon>Pseudomonadota</taxon>
        <taxon>Alphaproteobacteria</taxon>
        <taxon>Hyphomicrobiales</taxon>
        <taxon>Devosiaceae</taxon>
        <taxon>Devosia</taxon>
    </lineage>
</organism>
<sequence length="49" mass="5537">MALWRSVPLVFALWLANNAAAVVTTGCCFTDKIRRYVKRPGTKIEPQNE</sequence>
<keyword evidence="3" id="KW-1185">Reference proteome</keyword>
<dbReference type="PROSITE" id="PS51257">
    <property type="entry name" value="PROKAR_LIPOPROTEIN"/>
    <property type="match status" value="1"/>
</dbReference>
<dbReference type="AlphaFoldDB" id="A0A942E6I7"/>
<dbReference type="Proteomes" id="UP000678281">
    <property type="component" value="Unassembled WGS sequence"/>
</dbReference>
<name>A0A942E6I7_9HYPH</name>
<evidence type="ECO:0000256" key="1">
    <source>
        <dbReference type="SAM" id="SignalP"/>
    </source>
</evidence>
<feature type="signal peptide" evidence="1">
    <location>
        <begin position="1"/>
        <end position="21"/>
    </location>
</feature>
<accession>A0A942E6I7</accession>
<dbReference type="EMBL" id="JAGXTP010000001">
    <property type="protein sequence ID" value="MBS3848930.1"/>
    <property type="molecule type" value="Genomic_DNA"/>
</dbReference>
<gene>
    <name evidence="2" type="ORF">KD146_09525</name>
</gene>
<evidence type="ECO:0000313" key="2">
    <source>
        <dbReference type="EMBL" id="MBS3848930.1"/>
    </source>
</evidence>
<evidence type="ECO:0000313" key="3">
    <source>
        <dbReference type="Proteomes" id="UP000678281"/>
    </source>
</evidence>
<comment type="caution">
    <text evidence="2">The sequence shown here is derived from an EMBL/GenBank/DDBJ whole genome shotgun (WGS) entry which is preliminary data.</text>
</comment>
<proteinExistence type="predicted"/>
<reference evidence="2" key="1">
    <citation type="submission" date="2021-04" db="EMBL/GenBank/DDBJ databases">
        <title>Devosia litorisediminis sp. nov., isolated from a sand dune.</title>
        <authorList>
            <person name="Park S."/>
            <person name="Yoon J.-H."/>
        </authorList>
    </citation>
    <scope>NUCLEOTIDE SEQUENCE</scope>
    <source>
        <strain evidence="2">BSSL-BM10</strain>
    </source>
</reference>
<feature type="chain" id="PRO_5037760103" evidence="1">
    <location>
        <begin position="22"/>
        <end position="49"/>
    </location>
</feature>
<keyword evidence="1" id="KW-0732">Signal</keyword>
<dbReference type="RefSeq" id="WP_212658440.1">
    <property type="nucleotide sequence ID" value="NZ_JAGXTP010000001.1"/>
</dbReference>
<protein>
    <submittedName>
        <fullName evidence="2">Uncharacterized protein</fullName>
    </submittedName>
</protein>